<feature type="compositionally biased region" description="Acidic residues" evidence="1">
    <location>
        <begin position="140"/>
        <end position="157"/>
    </location>
</feature>
<protein>
    <submittedName>
        <fullName evidence="2">Uncharacterized protein</fullName>
    </submittedName>
</protein>
<dbReference type="EMBL" id="QPMK01000006">
    <property type="protein sequence ID" value="RDD66318.1"/>
    <property type="molecule type" value="Genomic_DNA"/>
</dbReference>
<proteinExistence type="predicted"/>
<reference evidence="2 3" key="1">
    <citation type="submission" date="2018-07" db="EMBL/GenBank/DDBJ databases">
        <title>Thalassococcus profundi sp. nov., a marine bacterium isolated from deep seawater of Okinawa Trough.</title>
        <authorList>
            <person name="Yu M."/>
        </authorList>
    </citation>
    <scope>NUCLEOTIDE SEQUENCE [LARGE SCALE GENOMIC DNA]</scope>
    <source>
        <strain evidence="2 3">WRAS1</strain>
    </source>
</reference>
<feature type="region of interest" description="Disordered" evidence="1">
    <location>
        <begin position="129"/>
        <end position="276"/>
    </location>
</feature>
<accession>A0A369TM17</accession>
<feature type="compositionally biased region" description="Basic and acidic residues" evidence="1">
    <location>
        <begin position="172"/>
        <end position="191"/>
    </location>
</feature>
<gene>
    <name evidence="2" type="ORF">DU478_10405</name>
</gene>
<dbReference type="RefSeq" id="WP_114510890.1">
    <property type="nucleotide sequence ID" value="NZ_QPMK01000006.1"/>
</dbReference>
<feature type="region of interest" description="Disordered" evidence="1">
    <location>
        <begin position="21"/>
        <end position="112"/>
    </location>
</feature>
<name>A0A369TM17_9RHOB</name>
<keyword evidence="3" id="KW-1185">Reference proteome</keyword>
<feature type="compositionally biased region" description="Basic and acidic residues" evidence="1">
    <location>
        <begin position="75"/>
        <end position="92"/>
    </location>
</feature>
<evidence type="ECO:0000256" key="1">
    <source>
        <dbReference type="SAM" id="MobiDB-lite"/>
    </source>
</evidence>
<dbReference type="OrthoDB" id="7875768at2"/>
<feature type="compositionally biased region" description="Acidic residues" evidence="1">
    <location>
        <begin position="230"/>
        <end position="239"/>
    </location>
</feature>
<feature type="compositionally biased region" description="Basic and acidic residues" evidence="1">
    <location>
        <begin position="253"/>
        <end position="263"/>
    </location>
</feature>
<sequence length="325" mass="35581">MTDPVKNVEIEDVLSSIRRLVSEDVRPKSSPPSAAPDRLVLTPAQRVAEEPGYRAEEDDVERNDTTGTAPVLLTDRLDTESATDRQEPRRDAANAPDAAQGDTDDDTVDALSLLVGQEVEQALRAFKAAEARDADAAQDAVEELESEAAAEDTDVAADDLSGAEDSPTDPAPEARVEDQRKASTLEQKVAELEALISGSDEDWEPEPEPHQDGASHFLGDRAEALAWQDYDGDTEEVEAAPDLTFFQSHRNRPRDEQTTHDAATEAETEPSDGGTAVIDEDMLRDMVAEIVRQELQGALGERITRNVRKLVRREIHRALISQNLE</sequence>
<feature type="compositionally biased region" description="Basic and acidic residues" evidence="1">
    <location>
        <begin position="207"/>
        <end position="223"/>
    </location>
</feature>
<dbReference type="Proteomes" id="UP000253977">
    <property type="component" value="Unassembled WGS sequence"/>
</dbReference>
<evidence type="ECO:0000313" key="2">
    <source>
        <dbReference type="EMBL" id="RDD66318.1"/>
    </source>
</evidence>
<evidence type="ECO:0000313" key="3">
    <source>
        <dbReference type="Proteomes" id="UP000253977"/>
    </source>
</evidence>
<comment type="caution">
    <text evidence="2">The sequence shown here is derived from an EMBL/GenBank/DDBJ whole genome shotgun (WGS) entry which is preliminary data.</text>
</comment>
<organism evidence="2 3">
    <name type="scientific">Thalassococcus profundi</name>
    <dbReference type="NCBI Taxonomy" id="2282382"/>
    <lineage>
        <taxon>Bacteria</taxon>
        <taxon>Pseudomonadati</taxon>
        <taxon>Pseudomonadota</taxon>
        <taxon>Alphaproteobacteria</taxon>
        <taxon>Rhodobacterales</taxon>
        <taxon>Roseobacteraceae</taxon>
        <taxon>Thalassococcus</taxon>
    </lineage>
</organism>
<dbReference type="AlphaFoldDB" id="A0A369TM17"/>